<reference evidence="1 2" key="1">
    <citation type="submission" date="2020-08" db="EMBL/GenBank/DDBJ databases">
        <title>Bridging the membrane lipid divide: bacteria of the FCB group superphylum have the potential to synthesize archaeal ether lipids.</title>
        <authorList>
            <person name="Villanueva L."/>
            <person name="Von Meijenfeldt F.A.B."/>
            <person name="Westbye A.B."/>
            <person name="Yadav S."/>
            <person name="Hopmans E.C."/>
            <person name="Dutilh B.E."/>
            <person name="Sinninghe Damste J.S."/>
        </authorList>
    </citation>
    <scope>NUCLEOTIDE SEQUENCE [LARGE SCALE GENOMIC DNA]</scope>
    <source>
        <strain evidence="1">NIOZ-UU30</strain>
    </source>
</reference>
<sequence>MKQYVIDQLRPEDYEAVKAYLDENFSSSPVEGIYWIPLDQDILTDVQAEHTQCQPFYFAVDLEQNFMASELLVRTKNRMRCSCMGYATEKQRNWIIQVADAIFDKLGIKT</sequence>
<dbReference type="AlphaFoldDB" id="A0A8J6NQK1"/>
<accession>A0A8J6NQK1</accession>
<evidence type="ECO:0000313" key="2">
    <source>
        <dbReference type="Proteomes" id="UP000603434"/>
    </source>
</evidence>
<protein>
    <submittedName>
        <fullName evidence="1">Uncharacterized protein</fullName>
    </submittedName>
</protein>
<organism evidence="1 2">
    <name type="scientific">Candidatus Desulfatibia profunda</name>
    <dbReference type="NCBI Taxonomy" id="2841695"/>
    <lineage>
        <taxon>Bacteria</taxon>
        <taxon>Pseudomonadati</taxon>
        <taxon>Thermodesulfobacteriota</taxon>
        <taxon>Desulfobacteria</taxon>
        <taxon>Desulfobacterales</taxon>
        <taxon>Desulfobacterales incertae sedis</taxon>
        <taxon>Candidatus Desulfatibia</taxon>
    </lineage>
</organism>
<proteinExistence type="predicted"/>
<dbReference type="EMBL" id="JACNJH010000249">
    <property type="protein sequence ID" value="MBC8363044.1"/>
    <property type="molecule type" value="Genomic_DNA"/>
</dbReference>
<name>A0A8J6NQK1_9BACT</name>
<comment type="caution">
    <text evidence="1">The sequence shown here is derived from an EMBL/GenBank/DDBJ whole genome shotgun (WGS) entry which is preliminary data.</text>
</comment>
<evidence type="ECO:0000313" key="1">
    <source>
        <dbReference type="EMBL" id="MBC8363044.1"/>
    </source>
</evidence>
<gene>
    <name evidence="1" type="ORF">H8E23_16795</name>
</gene>
<dbReference type="Proteomes" id="UP000603434">
    <property type="component" value="Unassembled WGS sequence"/>
</dbReference>